<comment type="caution">
    <text evidence="3">The sequence shown here is derived from an EMBL/GenBank/DDBJ whole genome shotgun (WGS) entry which is preliminary data.</text>
</comment>
<gene>
    <name evidence="3" type="ORF">QCA50_012498</name>
</gene>
<dbReference type="GO" id="GO:0016491">
    <property type="term" value="F:oxidoreductase activity"/>
    <property type="evidence" value="ECO:0007669"/>
    <property type="project" value="UniProtKB-KW"/>
</dbReference>
<dbReference type="InterPro" id="IPR036291">
    <property type="entry name" value="NAD(P)-bd_dom_sf"/>
</dbReference>
<protein>
    <recommendedName>
        <fullName evidence="5">NAD(P)-binding protein</fullName>
    </recommendedName>
</protein>
<sequence length="364" mass="39442">MHGVELRPTSTQPPSLTSSSIATIIVSPLGMTDTLNPATLLSRRFRFDQIPDLTGKLAIVTGGSAGIGYYNALPLARAGAEVVIISANADKGTTAEGEINKNIQESNSSGSVRWSGCDLGNLKEVDALATKLANDLKRLDILICNAGIGQAPFGLTDDGLERHFEVNNLSHYVLINRLLPLMKKTSESSPKASVRIVMQSSELHRFAPGDTQFASKEEVNEDRDGSRLYGRTKLGQILHAQQLVKHKLLSETYPILAISVHPGTVNTEVQKSWTESYGNIVGKALEMFTTVVGKSAAEGAEASLWAATSTDINEGNWRDFQGKYYSEPYGKPDTETDQAKDGKLGDNFWSLCQTLSRELLGDDV</sequence>
<dbReference type="Pfam" id="PF00106">
    <property type="entry name" value="adh_short"/>
    <property type="match status" value="1"/>
</dbReference>
<keyword evidence="2" id="KW-0560">Oxidoreductase</keyword>
<comment type="similarity">
    <text evidence="1">Belongs to the short-chain dehydrogenases/reductases (SDR) family.</text>
</comment>
<dbReference type="PANTHER" id="PTHR24320:SF143">
    <property type="entry name" value="NAD(P)-BINDING PROTEIN"/>
    <property type="match status" value="1"/>
</dbReference>
<dbReference type="Gene3D" id="3.40.50.720">
    <property type="entry name" value="NAD(P)-binding Rossmann-like Domain"/>
    <property type="match status" value="1"/>
</dbReference>
<evidence type="ECO:0000256" key="1">
    <source>
        <dbReference type="ARBA" id="ARBA00006484"/>
    </source>
</evidence>
<name>A0AAW0FUK7_9APHY</name>
<dbReference type="Proteomes" id="UP001385951">
    <property type="component" value="Unassembled WGS sequence"/>
</dbReference>
<dbReference type="EMBL" id="JASBNA010000025">
    <property type="protein sequence ID" value="KAK7684551.1"/>
    <property type="molecule type" value="Genomic_DNA"/>
</dbReference>
<evidence type="ECO:0000313" key="4">
    <source>
        <dbReference type="Proteomes" id="UP001385951"/>
    </source>
</evidence>
<organism evidence="3 4">
    <name type="scientific">Cerrena zonata</name>
    <dbReference type="NCBI Taxonomy" id="2478898"/>
    <lineage>
        <taxon>Eukaryota</taxon>
        <taxon>Fungi</taxon>
        <taxon>Dikarya</taxon>
        <taxon>Basidiomycota</taxon>
        <taxon>Agaricomycotina</taxon>
        <taxon>Agaricomycetes</taxon>
        <taxon>Polyporales</taxon>
        <taxon>Cerrenaceae</taxon>
        <taxon>Cerrena</taxon>
    </lineage>
</organism>
<dbReference type="SUPFAM" id="SSF51735">
    <property type="entry name" value="NAD(P)-binding Rossmann-fold domains"/>
    <property type="match status" value="1"/>
</dbReference>
<accession>A0AAW0FUK7</accession>
<dbReference type="InterPro" id="IPR002347">
    <property type="entry name" value="SDR_fam"/>
</dbReference>
<evidence type="ECO:0008006" key="5">
    <source>
        <dbReference type="Google" id="ProtNLM"/>
    </source>
</evidence>
<dbReference type="AlphaFoldDB" id="A0AAW0FUK7"/>
<dbReference type="PANTHER" id="PTHR24320">
    <property type="entry name" value="RETINOL DEHYDROGENASE"/>
    <property type="match status" value="1"/>
</dbReference>
<reference evidence="3 4" key="1">
    <citation type="submission" date="2022-09" db="EMBL/GenBank/DDBJ databases">
        <authorList>
            <person name="Palmer J.M."/>
        </authorList>
    </citation>
    <scope>NUCLEOTIDE SEQUENCE [LARGE SCALE GENOMIC DNA]</scope>
    <source>
        <strain evidence="3 4">DSM 7382</strain>
    </source>
</reference>
<dbReference type="PRINTS" id="PR00081">
    <property type="entry name" value="GDHRDH"/>
</dbReference>
<keyword evidence="4" id="KW-1185">Reference proteome</keyword>
<evidence type="ECO:0000313" key="3">
    <source>
        <dbReference type="EMBL" id="KAK7684551.1"/>
    </source>
</evidence>
<evidence type="ECO:0000256" key="2">
    <source>
        <dbReference type="ARBA" id="ARBA00023002"/>
    </source>
</evidence>
<proteinExistence type="inferred from homology"/>